<evidence type="ECO:0000313" key="7">
    <source>
        <dbReference type="EMBL" id="PWA86897.1"/>
    </source>
</evidence>
<dbReference type="GO" id="GO:0005634">
    <property type="term" value="C:nucleus"/>
    <property type="evidence" value="ECO:0007669"/>
    <property type="project" value="InterPro"/>
</dbReference>
<feature type="compositionally biased region" description="Basic and acidic residues" evidence="5">
    <location>
        <begin position="245"/>
        <end position="258"/>
    </location>
</feature>
<dbReference type="GO" id="GO:0003677">
    <property type="term" value="F:DNA binding"/>
    <property type="evidence" value="ECO:0007669"/>
    <property type="project" value="InterPro"/>
</dbReference>
<protein>
    <submittedName>
        <fullName evidence="7">Squamosa promoter-binding-like protein</fullName>
    </submittedName>
</protein>
<accession>A0A2U1PMI3</accession>
<comment type="caution">
    <text evidence="7">The sequence shown here is derived from an EMBL/GenBank/DDBJ whole genome shotgun (WGS) entry which is preliminary data.</text>
</comment>
<dbReference type="STRING" id="35608.A0A2U1PMI3"/>
<dbReference type="Proteomes" id="UP000245207">
    <property type="component" value="Unassembled WGS sequence"/>
</dbReference>
<dbReference type="OrthoDB" id="514967at2759"/>
<dbReference type="PANTHER" id="PTHR31251:SF226">
    <property type="entry name" value="SQUAMOSA PROMOTER-BINDING-LIKE PROTEIN 6"/>
    <property type="match status" value="1"/>
</dbReference>
<dbReference type="Pfam" id="PF03110">
    <property type="entry name" value="SBP"/>
    <property type="match status" value="1"/>
</dbReference>
<dbReference type="PROSITE" id="PS51141">
    <property type="entry name" value="ZF_SBP"/>
    <property type="match status" value="1"/>
</dbReference>
<dbReference type="EMBL" id="PKPP01000969">
    <property type="protein sequence ID" value="PWA86897.1"/>
    <property type="molecule type" value="Genomic_DNA"/>
</dbReference>
<dbReference type="GO" id="GO:0008270">
    <property type="term" value="F:zinc ion binding"/>
    <property type="evidence" value="ECO:0007669"/>
    <property type="project" value="UniProtKB-KW"/>
</dbReference>
<dbReference type="InterPro" id="IPR004333">
    <property type="entry name" value="SBP_dom"/>
</dbReference>
<sequence length="258" mass="27818">MEMGGSSGSSESHFLKIGQKIYFEDANGGDDGKQEDGLSPVGGIKCVVFILRLLRLLLMGLNKGSVNSVAGICELVAFHKFTQSSVCRFHLLPEFDQGKRSCRRRLAGHNERRRKPTSGTLLSARYGSLPASIFGNNASSGGFLMDFSSCSRGRVHWPNTTTADKFPPLPWQGNLDNPPPYINPSVPPGTGFSGVQDSNCALSLLSNHSASRNQTASHDYYVNTDAGAHLPGYPGELGLGQQGGRRYDSSGDHIDWSL</sequence>
<evidence type="ECO:0000256" key="5">
    <source>
        <dbReference type="SAM" id="MobiDB-lite"/>
    </source>
</evidence>
<feature type="region of interest" description="Disordered" evidence="5">
    <location>
        <begin position="233"/>
        <end position="258"/>
    </location>
</feature>
<keyword evidence="1" id="KW-0479">Metal-binding</keyword>
<dbReference type="SUPFAM" id="SSF103612">
    <property type="entry name" value="SBT domain"/>
    <property type="match status" value="1"/>
</dbReference>
<evidence type="ECO:0000256" key="1">
    <source>
        <dbReference type="ARBA" id="ARBA00022723"/>
    </source>
</evidence>
<evidence type="ECO:0000256" key="4">
    <source>
        <dbReference type="PROSITE-ProRule" id="PRU00470"/>
    </source>
</evidence>
<evidence type="ECO:0000256" key="2">
    <source>
        <dbReference type="ARBA" id="ARBA00022771"/>
    </source>
</evidence>
<keyword evidence="3" id="KW-0862">Zinc</keyword>
<dbReference type="AlphaFoldDB" id="A0A2U1PMI3"/>
<keyword evidence="2 4" id="KW-0863">Zinc-finger</keyword>
<evidence type="ECO:0000256" key="3">
    <source>
        <dbReference type="ARBA" id="ARBA00022833"/>
    </source>
</evidence>
<dbReference type="InterPro" id="IPR044817">
    <property type="entry name" value="SBP-like"/>
</dbReference>
<proteinExistence type="predicted"/>
<feature type="domain" description="SBP-type" evidence="6">
    <location>
        <begin position="39"/>
        <end position="116"/>
    </location>
</feature>
<dbReference type="PANTHER" id="PTHR31251">
    <property type="entry name" value="SQUAMOSA PROMOTER-BINDING-LIKE PROTEIN 4"/>
    <property type="match status" value="1"/>
</dbReference>
<reference evidence="7 8" key="1">
    <citation type="journal article" date="2018" name="Mol. Plant">
        <title>The genome of Artemisia annua provides insight into the evolution of Asteraceae family and artemisinin biosynthesis.</title>
        <authorList>
            <person name="Shen Q."/>
            <person name="Zhang L."/>
            <person name="Liao Z."/>
            <person name="Wang S."/>
            <person name="Yan T."/>
            <person name="Shi P."/>
            <person name="Liu M."/>
            <person name="Fu X."/>
            <person name="Pan Q."/>
            <person name="Wang Y."/>
            <person name="Lv Z."/>
            <person name="Lu X."/>
            <person name="Zhang F."/>
            <person name="Jiang W."/>
            <person name="Ma Y."/>
            <person name="Chen M."/>
            <person name="Hao X."/>
            <person name="Li L."/>
            <person name="Tang Y."/>
            <person name="Lv G."/>
            <person name="Zhou Y."/>
            <person name="Sun X."/>
            <person name="Brodelius P.E."/>
            <person name="Rose J.K.C."/>
            <person name="Tang K."/>
        </authorList>
    </citation>
    <scope>NUCLEOTIDE SEQUENCE [LARGE SCALE GENOMIC DNA]</scope>
    <source>
        <strain evidence="8">cv. Huhao1</strain>
        <tissue evidence="7">Leaf</tissue>
    </source>
</reference>
<keyword evidence="8" id="KW-1185">Reference proteome</keyword>
<evidence type="ECO:0000313" key="8">
    <source>
        <dbReference type="Proteomes" id="UP000245207"/>
    </source>
</evidence>
<name>A0A2U1PMI3_ARTAN</name>
<dbReference type="InterPro" id="IPR036893">
    <property type="entry name" value="SBP_sf"/>
</dbReference>
<organism evidence="7 8">
    <name type="scientific">Artemisia annua</name>
    <name type="common">Sweet wormwood</name>
    <dbReference type="NCBI Taxonomy" id="35608"/>
    <lineage>
        <taxon>Eukaryota</taxon>
        <taxon>Viridiplantae</taxon>
        <taxon>Streptophyta</taxon>
        <taxon>Embryophyta</taxon>
        <taxon>Tracheophyta</taxon>
        <taxon>Spermatophyta</taxon>
        <taxon>Magnoliopsida</taxon>
        <taxon>eudicotyledons</taxon>
        <taxon>Gunneridae</taxon>
        <taxon>Pentapetalae</taxon>
        <taxon>asterids</taxon>
        <taxon>campanulids</taxon>
        <taxon>Asterales</taxon>
        <taxon>Asteraceae</taxon>
        <taxon>Asteroideae</taxon>
        <taxon>Anthemideae</taxon>
        <taxon>Artemisiinae</taxon>
        <taxon>Artemisia</taxon>
    </lineage>
</organism>
<evidence type="ECO:0000259" key="6">
    <source>
        <dbReference type="PROSITE" id="PS51141"/>
    </source>
</evidence>
<gene>
    <name evidence="7" type="ORF">CTI12_AA136090</name>
</gene>